<dbReference type="AlphaFoldDB" id="A0A0G4GMQ1"/>
<name>A0A0G4GMQ1_VITBC</name>
<keyword evidence="4" id="KW-1185">Reference proteome</keyword>
<protein>
    <submittedName>
        <fullName evidence="3">Uncharacterized protein</fullName>
    </submittedName>
</protein>
<feature type="signal peptide" evidence="2">
    <location>
        <begin position="1"/>
        <end position="25"/>
    </location>
</feature>
<gene>
    <name evidence="3" type="ORF">Vbra_10159</name>
</gene>
<proteinExistence type="predicted"/>
<dbReference type="EMBL" id="CDMY01000718">
    <property type="protein sequence ID" value="CEM31410.1"/>
    <property type="molecule type" value="Genomic_DNA"/>
</dbReference>
<feature type="chain" id="PRO_5005190910" evidence="2">
    <location>
        <begin position="26"/>
        <end position="86"/>
    </location>
</feature>
<dbReference type="InParanoid" id="A0A0G4GMQ1"/>
<reference evidence="3 4" key="1">
    <citation type="submission" date="2014-11" db="EMBL/GenBank/DDBJ databases">
        <authorList>
            <person name="Zhu J."/>
            <person name="Qi W."/>
            <person name="Song R."/>
        </authorList>
    </citation>
    <scope>NUCLEOTIDE SEQUENCE [LARGE SCALE GENOMIC DNA]</scope>
</reference>
<accession>A0A0G4GMQ1</accession>
<sequence length="86" mass="9362">MLLSQPADCGAVLGLVVCLCNLTEAEKEESQMQQGDQHPPPPPPVPTADDARQAERETEDLRAAKEPPTDGGHDNVRSRAEQVQKY</sequence>
<feature type="region of interest" description="Disordered" evidence="1">
    <location>
        <begin position="26"/>
        <end position="86"/>
    </location>
</feature>
<evidence type="ECO:0000256" key="1">
    <source>
        <dbReference type="SAM" id="MobiDB-lite"/>
    </source>
</evidence>
<feature type="compositionally biased region" description="Basic and acidic residues" evidence="1">
    <location>
        <begin position="49"/>
        <end position="86"/>
    </location>
</feature>
<evidence type="ECO:0000313" key="3">
    <source>
        <dbReference type="EMBL" id="CEM31410.1"/>
    </source>
</evidence>
<keyword evidence="2" id="KW-0732">Signal</keyword>
<dbReference type="Proteomes" id="UP000041254">
    <property type="component" value="Unassembled WGS sequence"/>
</dbReference>
<evidence type="ECO:0000313" key="4">
    <source>
        <dbReference type="Proteomes" id="UP000041254"/>
    </source>
</evidence>
<organism evidence="3 4">
    <name type="scientific">Vitrella brassicaformis (strain CCMP3155)</name>
    <dbReference type="NCBI Taxonomy" id="1169540"/>
    <lineage>
        <taxon>Eukaryota</taxon>
        <taxon>Sar</taxon>
        <taxon>Alveolata</taxon>
        <taxon>Colpodellida</taxon>
        <taxon>Vitrellaceae</taxon>
        <taxon>Vitrella</taxon>
    </lineage>
</organism>
<evidence type="ECO:0000256" key="2">
    <source>
        <dbReference type="SAM" id="SignalP"/>
    </source>
</evidence>
<dbReference type="VEuPathDB" id="CryptoDB:Vbra_10159"/>